<organism evidence="12 13">
    <name type="scientific">Stutzerimonas stutzeri KOS6</name>
    <dbReference type="NCBI Taxonomy" id="1218352"/>
    <lineage>
        <taxon>Bacteria</taxon>
        <taxon>Pseudomonadati</taxon>
        <taxon>Pseudomonadota</taxon>
        <taxon>Gammaproteobacteria</taxon>
        <taxon>Pseudomonadales</taxon>
        <taxon>Pseudomonadaceae</taxon>
        <taxon>Stutzerimonas</taxon>
    </lineage>
</organism>
<evidence type="ECO:0000256" key="9">
    <source>
        <dbReference type="SAM" id="Phobius"/>
    </source>
</evidence>
<dbReference type="EMBL" id="AMCZ02000022">
    <property type="protein sequence ID" value="EWC40301.1"/>
    <property type="molecule type" value="Genomic_DNA"/>
</dbReference>
<keyword evidence="2 9" id="KW-0812">Transmembrane</keyword>
<dbReference type="PRINTS" id="PR00260">
    <property type="entry name" value="CHEMTRNSDUCR"/>
</dbReference>
<comment type="similarity">
    <text evidence="6">Belongs to the methyl-accepting chemotaxis (MCP) protein family.</text>
</comment>
<evidence type="ECO:0000256" key="3">
    <source>
        <dbReference type="ARBA" id="ARBA00022989"/>
    </source>
</evidence>
<keyword evidence="3 9" id="KW-1133">Transmembrane helix</keyword>
<dbReference type="InterPro" id="IPR004090">
    <property type="entry name" value="Chemotax_Me-accpt_rcpt"/>
</dbReference>
<feature type="transmembrane region" description="Helical" evidence="9">
    <location>
        <begin position="271"/>
        <end position="291"/>
    </location>
</feature>
<evidence type="ECO:0000256" key="4">
    <source>
        <dbReference type="ARBA" id="ARBA00023136"/>
    </source>
</evidence>
<dbReference type="FunFam" id="1.10.287.950:FF:000001">
    <property type="entry name" value="Methyl-accepting chemotaxis sensory transducer"/>
    <property type="match status" value="1"/>
</dbReference>
<protein>
    <submittedName>
        <fullName evidence="12">Methyl-accepting chemotaxis protein</fullName>
    </submittedName>
</protein>
<dbReference type="Gene3D" id="1.10.287.950">
    <property type="entry name" value="Methyl-accepting chemotaxis protein"/>
    <property type="match status" value="1"/>
</dbReference>
<name>A0A061JKU1_STUST</name>
<dbReference type="Proteomes" id="UP000026923">
    <property type="component" value="Unassembled WGS sequence"/>
</dbReference>
<feature type="domain" description="HAMP" evidence="11">
    <location>
        <begin position="295"/>
        <end position="349"/>
    </location>
</feature>
<evidence type="ECO:0000256" key="7">
    <source>
        <dbReference type="PROSITE-ProRule" id="PRU00284"/>
    </source>
</evidence>
<evidence type="ECO:0000256" key="6">
    <source>
        <dbReference type="ARBA" id="ARBA00029447"/>
    </source>
</evidence>
<dbReference type="HOGENOM" id="CLU_000445_107_27_6"/>
<evidence type="ECO:0000256" key="2">
    <source>
        <dbReference type="ARBA" id="ARBA00022692"/>
    </source>
</evidence>
<dbReference type="InterPro" id="IPR003660">
    <property type="entry name" value="HAMP_dom"/>
</dbReference>
<accession>A0A061JKU1</accession>
<gene>
    <name evidence="12" type="ORF">B597_015660</name>
</gene>
<dbReference type="PROSITE" id="PS50885">
    <property type="entry name" value="HAMP"/>
    <property type="match status" value="1"/>
</dbReference>
<dbReference type="PANTHER" id="PTHR32089">
    <property type="entry name" value="METHYL-ACCEPTING CHEMOTAXIS PROTEIN MCPB"/>
    <property type="match status" value="1"/>
</dbReference>
<evidence type="ECO:0000313" key="13">
    <source>
        <dbReference type="Proteomes" id="UP000026923"/>
    </source>
</evidence>
<feature type="domain" description="Methyl-accepting transducer" evidence="10">
    <location>
        <begin position="354"/>
        <end position="590"/>
    </location>
</feature>
<evidence type="ECO:0000313" key="12">
    <source>
        <dbReference type="EMBL" id="EWC40301.1"/>
    </source>
</evidence>
<evidence type="ECO:0000256" key="5">
    <source>
        <dbReference type="ARBA" id="ARBA00023224"/>
    </source>
</evidence>
<comment type="caution">
    <text evidence="12">The sequence shown here is derived from an EMBL/GenBank/DDBJ whole genome shotgun (WGS) entry which is preliminary data.</text>
</comment>
<keyword evidence="5 7" id="KW-0807">Transducer</keyword>
<dbReference type="GO" id="GO:0004888">
    <property type="term" value="F:transmembrane signaling receptor activity"/>
    <property type="evidence" value="ECO:0007669"/>
    <property type="project" value="InterPro"/>
</dbReference>
<dbReference type="SMART" id="SM00283">
    <property type="entry name" value="MA"/>
    <property type="match status" value="1"/>
</dbReference>
<sequence length="627" mass="68036">MSFLLSWQQKFRALIALTLTSLILMAAASLWASHSVSSALQAREQAAAYASASTQLMNRWWQQNALRQRITPDLQEDFNSGLVELQELIGQLLAQAQALEDDATLQHAQQIQTVLLEELAQQRHWLSLNQTLGLTPFEGQRKTLKEKGKALEAISFDLIKPFIISALSSQRDYLSTFDPAFAQIALTAIGKLQEQIADLEWQDTPIGKNVQGYAQAFTDIHGNIERINATNQHLRQLGEQLQARIEEQAQALQSGLLLRRTQEAAQARLSALWIMGLSFLAVAALLCFTLLQASRTLVTRLRNAILLLSQVASGDLTGKLPVGSNPRDEFNQLADAANRMIQGIGGIVTEVVRANGELRRLYHHLGDAMRQLGDNSTQVEIQTEQAASASHQISTTLNDMAQRTAQVGTATTSAYDAARNGGEVIAASVDSMSRLAQLIQDTHSQVDTLSQSSARVNGIVDVINSLADQTNLLALNAAIEAARAGDAGRGFSVVADEVRSLAQKTVSATTDISAIVGEFQQQTRHMHQLMSNGLDLAADSERHAAQVANAISSITSAMERLTSEMNQVVVAIEEVSTTTEDIAGKMETINVHTGQSKELRHTLGGHTEGLSSQVDALGRSASQFRLA</sequence>
<dbReference type="Pfam" id="PF00015">
    <property type="entry name" value="MCPsignal"/>
    <property type="match status" value="1"/>
</dbReference>
<keyword evidence="4 9" id="KW-0472">Membrane</keyword>
<dbReference type="eggNOG" id="COG0840">
    <property type="taxonomic scope" value="Bacteria"/>
</dbReference>
<feature type="coiled-coil region" evidence="8">
    <location>
        <begin position="224"/>
        <end position="251"/>
    </location>
</feature>
<dbReference type="OrthoDB" id="6092731at2"/>
<reference evidence="12 13" key="1">
    <citation type="journal article" date="2013" name="Genome Announc.">
        <title>Draft Genome of the Nitrogen-Fixing Bacterium Pseudomonas stutzeri Strain KOS6 Isolated from Industrial Hydrocarbon Sludge.</title>
        <authorList>
            <person name="Grigoryeva T.V."/>
            <person name="Laikov A.V."/>
            <person name="Naumova R.P."/>
            <person name="Manolov A.I."/>
            <person name="Larin A.K."/>
            <person name="Karpova I.Y."/>
            <person name="Semashko T.A."/>
            <person name="Alexeev D.G."/>
            <person name="Kostryukova E.S."/>
            <person name="Muller R."/>
            <person name="Govorun V.M."/>
        </authorList>
    </citation>
    <scope>NUCLEOTIDE SEQUENCE [LARGE SCALE GENOMIC DNA]</scope>
    <source>
        <strain evidence="12 13">KOS6</strain>
    </source>
</reference>
<dbReference type="AlphaFoldDB" id="A0A061JKU1"/>
<keyword evidence="8" id="KW-0175">Coiled coil</keyword>
<proteinExistence type="inferred from homology"/>
<dbReference type="GO" id="GO:0006935">
    <property type="term" value="P:chemotaxis"/>
    <property type="evidence" value="ECO:0007669"/>
    <property type="project" value="InterPro"/>
</dbReference>
<dbReference type="GO" id="GO:0016020">
    <property type="term" value="C:membrane"/>
    <property type="evidence" value="ECO:0007669"/>
    <property type="project" value="UniProtKB-SubCell"/>
</dbReference>
<evidence type="ECO:0000259" key="10">
    <source>
        <dbReference type="PROSITE" id="PS50111"/>
    </source>
</evidence>
<evidence type="ECO:0000259" key="11">
    <source>
        <dbReference type="PROSITE" id="PS50885"/>
    </source>
</evidence>
<evidence type="ECO:0000256" key="8">
    <source>
        <dbReference type="SAM" id="Coils"/>
    </source>
</evidence>
<dbReference type="SUPFAM" id="SSF58104">
    <property type="entry name" value="Methyl-accepting chemotaxis protein (MCP) signaling domain"/>
    <property type="match status" value="1"/>
</dbReference>
<dbReference type="GO" id="GO:0007165">
    <property type="term" value="P:signal transduction"/>
    <property type="evidence" value="ECO:0007669"/>
    <property type="project" value="UniProtKB-KW"/>
</dbReference>
<dbReference type="PROSITE" id="PS50111">
    <property type="entry name" value="CHEMOTAXIS_TRANSDUC_2"/>
    <property type="match status" value="1"/>
</dbReference>
<dbReference type="InterPro" id="IPR004089">
    <property type="entry name" value="MCPsignal_dom"/>
</dbReference>
<dbReference type="SMART" id="SM00304">
    <property type="entry name" value="HAMP"/>
    <property type="match status" value="1"/>
</dbReference>
<dbReference type="PANTHER" id="PTHR32089:SF119">
    <property type="entry name" value="METHYL-ACCEPTING CHEMOTAXIS PROTEIN CTPL"/>
    <property type="match status" value="1"/>
</dbReference>
<dbReference type="CDD" id="cd06225">
    <property type="entry name" value="HAMP"/>
    <property type="match status" value="1"/>
</dbReference>
<evidence type="ECO:0000256" key="1">
    <source>
        <dbReference type="ARBA" id="ARBA00004141"/>
    </source>
</evidence>
<comment type="subcellular location">
    <subcellularLocation>
        <location evidence="1">Membrane</location>
        <topology evidence="1">Multi-pass membrane protein</topology>
    </subcellularLocation>
</comment>